<feature type="domain" description="NAD(P)-binding" evidence="1">
    <location>
        <begin position="8"/>
        <end position="139"/>
    </location>
</feature>
<dbReference type="OrthoDB" id="9798632at2"/>
<dbReference type="EMBL" id="QLLL01000010">
    <property type="protein sequence ID" value="RAI99393.1"/>
    <property type="molecule type" value="Genomic_DNA"/>
</dbReference>
<protein>
    <submittedName>
        <fullName evidence="2">Putative NAD(P)-binding protein</fullName>
    </submittedName>
</protein>
<accession>A0A327Q681</accession>
<evidence type="ECO:0000313" key="3">
    <source>
        <dbReference type="Proteomes" id="UP000249547"/>
    </source>
</evidence>
<evidence type="ECO:0000259" key="1">
    <source>
        <dbReference type="Pfam" id="PF13460"/>
    </source>
</evidence>
<gene>
    <name evidence="2" type="ORF">LX64_04524</name>
</gene>
<dbReference type="AlphaFoldDB" id="A0A327Q681"/>
<dbReference type="SUPFAM" id="SSF51735">
    <property type="entry name" value="NAD(P)-binding Rossmann-fold domains"/>
    <property type="match status" value="1"/>
</dbReference>
<dbReference type="InterPro" id="IPR016040">
    <property type="entry name" value="NAD(P)-bd_dom"/>
</dbReference>
<sequence>MQTAIVTGATGLCGKALVQLLLEDNTFNKVRTITRKRLPIDHPKLEQVLVADFEQEEPLKPALQGDALFCCIGTTIKKAGTQANFVKVDLEIPVTVANIAHANGVPQMLVISAVGADAAARNFYLRTKGSMENAVKQVGFAGLHIFRPSLINGQRDERRFTEKLAMNLMHVLNVLLVGNLRKYRSINATTIVKAMLKVYQAHQDGVHIYESDEIEKIVSAAS</sequence>
<dbReference type="Gene3D" id="3.40.50.720">
    <property type="entry name" value="NAD(P)-binding Rossmann-like Domain"/>
    <property type="match status" value="1"/>
</dbReference>
<dbReference type="PANTHER" id="PTHR14097">
    <property type="entry name" value="OXIDOREDUCTASE HTATIP2"/>
    <property type="match status" value="1"/>
</dbReference>
<dbReference type="InterPro" id="IPR036291">
    <property type="entry name" value="NAD(P)-bd_dom_sf"/>
</dbReference>
<name>A0A327Q681_9BACT</name>
<proteinExistence type="predicted"/>
<dbReference type="PANTHER" id="PTHR14097:SF7">
    <property type="entry name" value="OXIDOREDUCTASE HTATIP2"/>
    <property type="match status" value="1"/>
</dbReference>
<keyword evidence="3" id="KW-1185">Reference proteome</keyword>
<dbReference type="RefSeq" id="WP_148707429.1">
    <property type="nucleotide sequence ID" value="NZ_QLLL01000010.1"/>
</dbReference>
<reference evidence="2 3" key="1">
    <citation type="submission" date="2018-06" db="EMBL/GenBank/DDBJ databases">
        <title>Genomic Encyclopedia of Archaeal and Bacterial Type Strains, Phase II (KMG-II): from individual species to whole genera.</title>
        <authorList>
            <person name="Goeker M."/>
        </authorList>
    </citation>
    <scope>NUCLEOTIDE SEQUENCE [LARGE SCALE GENOMIC DNA]</scope>
    <source>
        <strain evidence="2 3">DSM 23857</strain>
    </source>
</reference>
<dbReference type="Pfam" id="PF13460">
    <property type="entry name" value="NAD_binding_10"/>
    <property type="match status" value="1"/>
</dbReference>
<evidence type="ECO:0000313" key="2">
    <source>
        <dbReference type="EMBL" id="RAI99393.1"/>
    </source>
</evidence>
<comment type="caution">
    <text evidence="2">The sequence shown here is derived from an EMBL/GenBank/DDBJ whole genome shotgun (WGS) entry which is preliminary data.</text>
</comment>
<dbReference type="Proteomes" id="UP000249547">
    <property type="component" value="Unassembled WGS sequence"/>
</dbReference>
<organism evidence="2 3">
    <name type="scientific">Chitinophaga skermanii</name>
    <dbReference type="NCBI Taxonomy" id="331697"/>
    <lineage>
        <taxon>Bacteria</taxon>
        <taxon>Pseudomonadati</taxon>
        <taxon>Bacteroidota</taxon>
        <taxon>Chitinophagia</taxon>
        <taxon>Chitinophagales</taxon>
        <taxon>Chitinophagaceae</taxon>
        <taxon>Chitinophaga</taxon>
    </lineage>
</organism>